<proteinExistence type="inferred from homology"/>
<evidence type="ECO:0000259" key="3">
    <source>
        <dbReference type="Pfam" id="PF02016"/>
    </source>
</evidence>
<gene>
    <name evidence="5" type="ORF">IV68_GL001213</name>
</gene>
<feature type="domain" description="LD-carboxypeptidase N-terminal" evidence="3">
    <location>
        <begin position="13"/>
        <end position="137"/>
    </location>
</feature>
<evidence type="ECO:0000259" key="4">
    <source>
        <dbReference type="Pfam" id="PF17676"/>
    </source>
</evidence>
<name>A0A0R2FQI9_9LACO</name>
<reference evidence="5 6" key="1">
    <citation type="journal article" date="2015" name="Genome Announc.">
        <title>Expanding the biotechnology potential of lactobacilli through comparative genomics of 213 strains and associated genera.</title>
        <authorList>
            <person name="Sun Z."/>
            <person name="Harris H.M."/>
            <person name="McCann A."/>
            <person name="Guo C."/>
            <person name="Argimon S."/>
            <person name="Zhang W."/>
            <person name="Yang X."/>
            <person name="Jeffery I.B."/>
            <person name="Cooney J.C."/>
            <person name="Kagawa T.F."/>
            <person name="Liu W."/>
            <person name="Song Y."/>
            <person name="Salvetti E."/>
            <person name="Wrobel A."/>
            <person name="Rasinkangas P."/>
            <person name="Parkhill J."/>
            <person name="Rea M.C."/>
            <person name="O'Sullivan O."/>
            <person name="Ritari J."/>
            <person name="Douillard F.P."/>
            <person name="Paul Ross R."/>
            <person name="Yang R."/>
            <person name="Briner A.E."/>
            <person name="Felis G.E."/>
            <person name="de Vos W.M."/>
            <person name="Barrangou R."/>
            <person name="Klaenhammer T.R."/>
            <person name="Caufield P.W."/>
            <person name="Cui Y."/>
            <person name="Zhang H."/>
            <person name="O'Toole P.W."/>
        </authorList>
    </citation>
    <scope>NUCLEOTIDE SEQUENCE [LARGE SCALE GENOMIC DNA]</scope>
    <source>
        <strain evidence="5 6">DSM 20190</strain>
    </source>
</reference>
<dbReference type="GO" id="GO:0016787">
    <property type="term" value="F:hydrolase activity"/>
    <property type="evidence" value="ECO:0007669"/>
    <property type="project" value="UniProtKB-KW"/>
</dbReference>
<dbReference type="Pfam" id="PF17676">
    <property type="entry name" value="Peptidase_S66C"/>
    <property type="match status" value="1"/>
</dbReference>
<organism evidence="5 6">
    <name type="scientific">Weissella halotolerans DSM 20190</name>
    <dbReference type="NCBI Taxonomy" id="1123500"/>
    <lineage>
        <taxon>Bacteria</taxon>
        <taxon>Bacillati</taxon>
        <taxon>Bacillota</taxon>
        <taxon>Bacilli</taxon>
        <taxon>Lactobacillales</taxon>
        <taxon>Lactobacillaceae</taxon>
        <taxon>Weissella</taxon>
    </lineage>
</organism>
<comment type="similarity">
    <text evidence="1">Belongs to the peptidase S66 family.</text>
</comment>
<evidence type="ECO:0000313" key="6">
    <source>
        <dbReference type="Proteomes" id="UP000051296"/>
    </source>
</evidence>
<dbReference type="InterPro" id="IPR040921">
    <property type="entry name" value="Peptidase_S66C"/>
</dbReference>
<comment type="caution">
    <text evidence="5">The sequence shown here is derived from an EMBL/GenBank/DDBJ whole genome shotgun (WGS) entry which is preliminary data.</text>
</comment>
<dbReference type="AlphaFoldDB" id="A0A0R2FQI9"/>
<dbReference type="PANTHER" id="PTHR30237">
    <property type="entry name" value="MURAMOYLTETRAPEPTIDE CARBOXYPEPTIDASE"/>
    <property type="match status" value="1"/>
</dbReference>
<dbReference type="eggNOG" id="COG1619">
    <property type="taxonomic scope" value="Bacteria"/>
</dbReference>
<dbReference type="CDD" id="cd07062">
    <property type="entry name" value="Peptidase_S66_mccF_like"/>
    <property type="match status" value="1"/>
</dbReference>
<dbReference type="PATRIC" id="fig|1123500.6.peg.1212"/>
<dbReference type="PIRSF" id="PIRSF028757">
    <property type="entry name" value="LD-carboxypeptidase"/>
    <property type="match status" value="1"/>
</dbReference>
<evidence type="ECO:0000256" key="2">
    <source>
        <dbReference type="ARBA" id="ARBA00022801"/>
    </source>
</evidence>
<dbReference type="FunCoup" id="A0A0R2FQI9">
    <property type="interactions" value="57"/>
</dbReference>
<dbReference type="InterPro" id="IPR003507">
    <property type="entry name" value="S66_fam"/>
</dbReference>
<dbReference type="Gene3D" id="3.40.50.10740">
    <property type="entry name" value="Class I glutamine amidotransferase-like"/>
    <property type="match status" value="1"/>
</dbReference>
<dbReference type="SUPFAM" id="SSF52317">
    <property type="entry name" value="Class I glutamine amidotransferase-like"/>
    <property type="match status" value="1"/>
</dbReference>
<dbReference type="Proteomes" id="UP000051296">
    <property type="component" value="Unassembled WGS sequence"/>
</dbReference>
<dbReference type="Gene3D" id="3.50.30.60">
    <property type="entry name" value="LD-carboxypeptidase A C-terminal domain-like"/>
    <property type="match status" value="1"/>
</dbReference>
<dbReference type="STRING" id="1123500.GCA_000420365_01342"/>
<evidence type="ECO:0000313" key="5">
    <source>
        <dbReference type="EMBL" id="KRN30786.1"/>
    </source>
</evidence>
<accession>A0A0R2FQI9</accession>
<dbReference type="RefSeq" id="WP_022792048.1">
    <property type="nucleotide sequence ID" value="NZ_ATUU01000005.1"/>
</dbReference>
<evidence type="ECO:0000256" key="1">
    <source>
        <dbReference type="ARBA" id="ARBA00010233"/>
    </source>
</evidence>
<dbReference type="OrthoDB" id="9807329at2"/>
<dbReference type="InterPro" id="IPR027478">
    <property type="entry name" value="LdcA_N"/>
</dbReference>
<protein>
    <submittedName>
        <fullName evidence="5">MccC family protein</fullName>
    </submittedName>
</protein>
<dbReference type="EMBL" id="JQAX01000005">
    <property type="protein sequence ID" value="KRN30786.1"/>
    <property type="molecule type" value="Genomic_DNA"/>
</dbReference>
<sequence length="357" mass="39658">MQKPVRLHQGDEVRIVSLSRGALHDCSPVQLQKGIQRLTQLGLQVSFGRHASLPADQLQKHPDWRAADLKAAFLDPAAKAIITAIGGNDTVQLAPFLMNDPVFKAAVKDHPKIFMGFSDTTVNHLMLNRLGLHTFYGPAFLTDFAELADTMLPYTETGVKGLFTGLTKQLKSSPLWYEERTDFSTAASGTDRIAHQESHGYETLTGNQQVVRGPLLGGCLESLADLLTGERNPQDKQIAEQFHLWPSPSVWRGSILFLETSEEQPDPLRFKAELAALATTGVFDQVAGLLVGKPQNERYYHDYRAILTELGQQYRLPILYNLNFGHAYPRTILPYGIMTEVDFGAKTVCLLEQALTE</sequence>
<dbReference type="InParanoid" id="A0A0R2FQI9"/>
<dbReference type="InterPro" id="IPR029062">
    <property type="entry name" value="Class_I_gatase-like"/>
</dbReference>
<dbReference type="InterPro" id="IPR040449">
    <property type="entry name" value="Peptidase_S66_N"/>
</dbReference>
<dbReference type="Pfam" id="PF02016">
    <property type="entry name" value="Peptidase_S66"/>
    <property type="match status" value="1"/>
</dbReference>
<keyword evidence="6" id="KW-1185">Reference proteome</keyword>
<keyword evidence="2" id="KW-0378">Hydrolase</keyword>
<feature type="domain" description="LD-carboxypeptidase C-terminal" evidence="4">
    <location>
        <begin position="212"/>
        <end position="341"/>
    </location>
</feature>
<dbReference type="PANTHER" id="PTHR30237:SF4">
    <property type="entry name" value="LD-CARBOXYPEPTIDASE C-TERMINAL DOMAIN-CONTAINING PROTEIN"/>
    <property type="match status" value="1"/>
</dbReference>
<dbReference type="SUPFAM" id="SSF141986">
    <property type="entry name" value="LD-carboxypeptidase A C-terminal domain-like"/>
    <property type="match status" value="1"/>
</dbReference>
<dbReference type="InterPro" id="IPR027461">
    <property type="entry name" value="Carboxypeptidase_A_C_sf"/>
</dbReference>